<gene>
    <name evidence="3" type="ORF">FRX31_033596</name>
</gene>
<dbReference type="EMBL" id="JABWDY010042184">
    <property type="protein sequence ID" value="KAF5176817.1"/>
    <property type="molecule type" value="Genomic_DNA"/>
</dbReference>
<feature type="transmembrane region" description="Helical" evidence="2">
    <location>
        <begin position="37"/>
        <end position="56"/>
    </location>
</feature>
<evidence type="ECO:0000256" key="2">
    <source>
        <dbReference type="SAM" id="Phobius"/>
    </source>
</evidence>
<organism evidence="3 4">
    <name type="scientific">Thalictrum thalictroides</name>
    <name type="common">Rue-anemone</name>
    <name type="synonym">Anemone thalictroides</name>
    <dbReference type="NCBI Taxonomy" id="46969"/>
    <lineage>
        <taxon>Eukaryota</taxon>
        <taxon>Viridiplantae</taxon>
        <taxon>Streptophyta</taxon>
        <taxon>Embryophyta</taxon>
        <taxon>Tracheophyta</taxon>
        <taxon>Spermatophyta</taxon>
        <taxon>Magnoliopsida</taxon>
        <taxon>Ranunculales</taxon>
        <taxon>Ranunculaceae</taxon>
        <taxon>Thalictroideae</taxon>
        <taxon>Thalictrum</taxon>
    </lineage>
</organism>
<dbReference type="Proteomes" id="UP000554482">
    <property type="component" value="Unassembled WGS sequence"/>
</dbReference>
<reference evidence="3 4" key="1">
    <citation type="submission" date="2020-06" db="EMBL/GenBank/DDBJ databases">
        <title>Transcriptomic and genomic resources for Thalictrum thalictroides and T. hernandezii: Facilitating candidate gene discovery in an emerging model plant lineage.</title>
        <authorList>
            <person name="Arias T."/>
            <person name="Riano-Pachon D.M."/>
            <person name="Di Stilio V.S."/>
        </authorList>
    </citation>
    <scope>NUCLEOTIDE SEQUENCE [LARGE SCALE GENOMIC DNA]</scope>
    <source>
        <strain evidence="4">cv. WT478/WT964</strain>
        <tissue evidence="3">Leaves</tissue>
    </source>
</reference>
<feature type="region of interest" description="Disordered" evidence="1">
    <location>
        <begin position="1"/>
        <end position="30"/>
    </location>
</feature>
<evidence type="ECO:0000313" key="4">
    <source>
        <dbReference type="Proteomes" id="UP000554482"/>
    </source>
</evidence>
<comment type="caution">
    <text evidence="3">The sequence shown here is derived from an EMBL/GenBank/DDBJ whole genome shotgun (WGS) entry which is preliminary data.</text>
</comment>
<keyword evidence="2" id="KW-0812">Transmembrane</keyword>
<evidence type="ECO:0000313" key="3">
    <source>
        <dbReference type="EMBL" id="KAF5176817.1"/>
    </source>
</evidence>
<sequence length="62" mass="7230">MHAVRRRIWPSASRRNPGGRPLPYGGSRAERGGKWRLNIWQLLLMATLILPSHSHWQYIGNR</sequence>
<keyword evidence="2" id="KW-0472">Membrane</keyword>
<keyword evidence="4" id="KW-1185">Reference proteome</keyword>
<proteinExistence type="predicted"/>
<dbReference type="AlphaFoldDB" id="A0A7J6UW45"/>
<accession>A0A7J6UW45</accession>
<name>A0A7J6UW45_THATH</name>
<protein>
    <submittedName>
        <fullName evidence="3">Uncharacterized protein</fullName>
    </submittedName>
</protein>
<evidence type="ECO:0000256" key="1">
    <source>
        <dbReference type="SAM" id="MobiDB-lite"/>
    </source>
</evidence>
<keyword evidence="2" id="KW-1133">Transmembrane helix</keyword>